<evidence type="ECO:0000256" key="1">
    <source>
        <dbReference type="SAM" id="SignalP"/>
    </source>
</evidence>
<gene>
    <name evidence="4" type="ORF">OIDMADRAFT_146597</name>
</gene>
<dbReference type="InParanoid" id="A0A0C3GS69"/>
<evidence type="ECO:0000259" key="2">
    <source>
        <dbReference type="Pfam" id="PF24137"/>
    </source>
</evidence>
<dbReference type="Pfam" id="PF25581">
    <property type="entry name" value="AsqO_C"/>
    <property type="match status" value="1"/>
</dbReference>
<keyword evidence="5" id="KW-1185">Reference proteome</keyword>
<dbReference type="Proteomes" id="UP000054321">
    <property type="component" value="Unassembled WGS sequence"/>
</dbReference>
<evidence type="ECO:0008006" key="6">
    <source>
        <dbReference type="Google" id="ProtNLM"/>
    </source>
</evidence>
<proteinExistence type="predicted"/>
<dbReference type="HOGENOM" id="CLU_051719_1_0_1"/>
<reference evidence="4 5" key="1">
    <citation type="submission" date="2014-04" db="EMBL/GenBank/DDBJ databases">
        <authorList>
            <consortium name="DOE Joint Genome Institute"/>
            <person name="Kuo A."/>
            <person name="Martino E."/>
            <person name="Perotto S."/>
            <person name="Kohler A."/>
            <person name="Nagy L.G."/>
            <person name="Floudas D."/>
            <person name="Copeland A."/>
            <person name="Barry K.W."/>
            <person name="Cichocki N."/>
            <person name="Veneault-Fourrey C."/>
            <person name="LaButti K."/>
            <person name="Lindquist E.A."/>
            <person name="Lipzen A."/>
            <person name="Lundell T."/>
            <person name="Morin E."/>
            <person name="Murat C."/>
            <person name="Sun H."/>
            <person name="Tunlid A."/>
            <person name="Henrissat B."/>
            <person name="Grigoriev I.V."/>
            <person name="Hibbett D.S."/>
            <person name="Martin F."/>
            <person name="Nordberg H.P."/>
            <person name="Cantor M.N."/>
            <person name="Hua S.X."/>
        </authorList>
    </citation>
    <scope>NUCLEOTIDE SEQUENCE [LARGE SCALE GENOMIC DNA]</scope>
    <source>
        <strain evidence="4 5">Zn</strain>
    </source>
</reference>
<dbReference type="AlphaFoldDB" id="A0A0C3GS69"/>
<dbReference type="Pfam" id="PF24137">
    <property type="entry name" value="DA_N"/>
    <property type="match status" value="1"/>
</dbReference>
<dbReference type="OrthoDB" id="5344254at2759"/>
<dbReference type="STRING" id="913774.A0A0C3GS69"/>
<feature type="chain" id="PRO_5002164696" description="AttH domain-containing protein" evidence="1">
    <location>
        <begin position="22"/>
        <end position="368"/>
    </location>
</feature>
<evidence type="ECO:0000313" key="4">
    <source>
        <dbReference type="EMBL" id="KIM98910.1"/>
    </source>
</evidence>
<evidence type="ECO:0000259" key="3">
    <source>
        <dbReference type="Pfam" id="PF25581"/>
    </source>
</evidence>
<dbReference type="EMBL" id="KN832879">
    <property type="protein sequence ID" value="KIM98910.1"/>
    <property type="molecule type" value="Genomic_DNA"/>
</dbReference>
<dbReference type="InterPro" id="IPR056402">
    <property type="entry name" value="DA_N"/>
</dbReference>
<evidence type="ECO:0000313" key="5">
    <source>
        <dbReference type="Proteomes" id="UP000054321"/>
    </source>
</evidence>
<organism evidence="4 5">
    <name type="scientific">Oidiodendron maius (strain Zn)</name>
    <dbReference type="NCBI Taxonomy" id="913774"/>
    <lineage>
        <taxon>Eukaryota</taxon>
        <taxon>Fungi</taxon>
        <taxon>Dikarya</taxon>
        <taxon>Ascomycota</taxon>
        <taxon>Pezizomycotina</taxon>
        <taxon>Leotiomycetes</taxon>
        <taxon>Leotiomycetes incertae sedis</taxon>
        <taxon>Myxotrichaceae</taxon>
        <taxon>Oidiodendron</taxon>
    </lineage>
</organism>
<keyword evidence="1" id="KW-0732">Signal</keyword>
<dbReference type="InterPro" id="IPR057722">
    <property type="entry name" value="AsqO/PenF-like_C"/>
</dbReference>
<reference evidence="5" key="2">
    <citation type="submission" date="2015-01" db="EMBL/GenBank/DDBJ databases">
        <title>Evolutionary Origins and Diversification of the Mycorrhizal Mutualists.</title>
        <authorList>
            <consortium name="DOE Joint Genome Institute"/>
            <consortium name="Mycorrhizal Genomics Consortium"/>
            <person name="Kohler A."/>
            <person name="Kuo A."/>
            <person name="Nagy L.G."/>
            <person name="Floudas D."/>
            <person name="Copeland A."/>
            <person name="Barry K.W."/>
            <person name="Cichocki N."/>
            <person name="Veneault-Fourrey C."/>
            <person name="LaButti K."/>
            <person name="Lindquist E.A."/>
            <person name="Lipzen A."/>
            <person name="Lundell T."/>
            <person name="Morin E."/>
            <person name="Murat C."/>
            <person name="Riley R."/>
            <person name="Ohm R."/>
            <person name="Sun H."/>
            <person name="Tunlid A."/>
            <person name="Henrissat B."/>
            <person name="Grigoriev I.V."/>
            <person name="Hibbett D.S."/>
            <person name="Martin F."/>
        </authorList>
    </citation>
    <scope>NUCLEOTIDE SEQUENCE [LARGE SCALE GENOMIC DNA]</scope>
    <source>
        <strain evidence="5">Zn</strain>
    </source>
</reference>
<feature type="signal peptide" evidence="1">
    <location>
        <begin position="1"/>
        <end position="21"/>
    </location>
</feature>
<feature type="domain" description="Diels-Alderase N-terminal" evidence="2">
    <location>
        <begin position="21"/>
        <end position="231"/>
    </location>
</feature>
<protein>
    <recommendedName>
        <fullName evidence="6">AttH domain-containing protein</fullName>
    </recommendedName>
</protein>
<sequence>MNFRNVALVGALCASVQVVLSAQTLTVSNTIASGASIAQYISGSSGLDGPKMSPEINATSFDWWYFDAVAEDASMGLVVVFYLSTDLGFPFVPPLSALSVDIFATFEDGTLVFLPENDLPLQAGAATITTDGDGASGVWKGTGFEFSGTPDLSSYKVTIDNPLLGITGTLELKSVAPAHYACGLNLPGQNLEVSPHIGWANAIPDADAVANFTILGRPLQFKGPGYHDKNWGDAPFTSQVASWYWGHGRLGPYSIVWFDVLGKDGQEYVSSYAAKDGQIITASCSGIKVRPTGQNSQYPPVITSGNPQGFHIDLDLGSEGMLEVDIETNIALADAILYTRWSGNMSGGVQGGPTYTGVALYEEFKFEL</sequence>
<accession>A0A0C3GS69</accession>
<feature type="domain" description="AsqO/PenF-like C-terminal" evidence="3">
    <location>
        <begin position="238"/>
        <end position="365"/>
    </location>
</feature>
<name>A0A0C3GS69_OIDMZ</name>
<dbReference type="SUPFAM" id="SSF159245">
    <property type="entry name" value="AttH-like"/>
    <property type="match status" value="1"/>
</dbReference>